<reference evidence="5" key="4">
    <citation type="submission" date="2016-11" db="EMBL/GenBank/DDBJ databases">
        <authorList>
            <person name="Jaros S."/>
            <person name="Januszkiewicz K."/>
            <person name="Wedrychowicz H."/>
        </authorList>
    </citation>
    <scope>NUCLEOTIDE SEQUENCE [LARGE SCALE GENOMIC DNA]</scope>
    <source>
        <strain evidence="5">DSM 1682</strain>
    </source>
</reference>
<keyword evidence="1" id="KW-0472">Membrane</keyword>
<feature type="transmembrane region" description="Helical" evidence="1">
    <location>
        <begin position="67"/>
        <end position="86"/>
    </location>
</feature>
<dbReference type="EMBL" id="FQUA01000006">
    <property type="protein sequence ID" value="SHE76121.1"/>
    <property type="molecule type" value="Genomic_DNA"/>
</dbReference>
<dbReference type="GO" id="GO:0005886">
    <property type="term" value="C:plasma membrane"/>
    <property type="evidence" value="ECO:0007669"/>
    <property type="project" value="TreeGrafter"/>
</dbReference>
<dbReference type="InterPro" id="IPR006750">
    <property type="entry name" value="YdcZ"/>
</dbReference>
<dbReference type="PANTHER" id="PTHR34821">
    <property type="entry name" value="INNER MEMBRANE PROTEIN YDCZ"/>
    <property type="match status" value="1"/>
</dbReference>
<evidence type="ECO:0000313" key="4">
    <source>
        <dbReference type="Proteomes" id="UP000068026"/>
    </source>
</evidence>
<dbReference type="RefSeq" id="WP_066049260.1">
    <property type="nucleotide sequence ID" value="NZ_CP014223.1"/>
</dbReference>
<dbReference type="EMBL" id="CP014223">
    <property type="protein sequence ID" value="AMJ40907.1"/>
    <property type="molecule type" value="Genomic_DNA"/>
</dbReference>
<dbReference type="Proteomes" id="UP000068026">
    <property type="component" value="Chromosome"/>
</dbReference>
<name>A0A0X1U7J0_ANAPI</name>
<accession>A0A0X1U7J0</accession>
<dbReference type="OrthoDB" id="1654616at2"/>
<protein>
    <submittedName>
        <fullName evidence="3">Transporter family-2 protein</fullName>
    </submittedName>
</protein>
<proteinExistence type="predicted"/>
<reference evidence="3" key="3">
    <citation type="submission" date="2016-11" db="EMBL/GenBank/DDBJ databases">
        <authorList>
            <person name="Varghese N."/>
            <person name="Submissions S."/>
        </authorList>
    </citation>
    <scope>NUCLEOTIDE SEQUENCE</scope>
    <source>
        <strain evidence="3">DSM 1682</strain>
    </source>
</reference>
<dbReference type="PANTHER" id="PTHR34821:SF2">
    <property type="entry name" value="INNER MEMBRANE PROTEIN YDCZ"/>
    <property type="match status" value="1"/>
</dbReference>
<dbReference type="AlphaFoldDB" id="A0A0X1U7J0"/>
<feature type="transmembrane region" description="Helical" evidence="1">
    <location>
        <begin position="34"/>
        <end position="55"/>
    </location>
</feature>
<dbReference type="Pfam" id="PF04657">
    <property type="entry name" value="DMT_YdcZ"/>
    <property type="match status" value="1"/>
</dbReference>
<evidence type="ECO:0000313" key="5">
    <source>
        <dbReference type="Proteomes" id="UP000184204"/>
    </source>
</evidence>
<evidence type="ECO:0000313" key="2">
    <source>
        <dbReference type="EMBL" id="AMJ40907.1"/>
    </source>
</evidence>
<dbReference type="KEGG" id="cpro:CPRO_13140"/>
<feature type="transmembrane region" description="Helical" evidence="1">
    <location>
        <begin position="92"/>
        <end position="112"/>
    </location>
</feature>
<keyword evidence="1" id="KW-1133">Transmembrane helix</keyword>
<gene>
    <name evidence="2" type="ORF">CPRO_13140</name>
    <name evidence="3" type="ORF">SAMN02745151_01726</name>
</gene>
<organism evidence="3 5">
    <name type="scientific">Anaerotignum propionicum DSM 1682</name>
    <dbReference type="NCBI Taxonomy" id="991789"/>
    <lineage>
        <taxon>Bacteria</taxon>
        <taxon>Bacillati</taxon>
        <taxon>Bacillota</taxon>
        <taxon>Clostridia</taxon>
        <taxon>Lachnospirales</taxon>
        <taxon>Anaerotignaceae</taxon>
        <taxon>Anaerotignum</taxon>
    </lineage>
</organism>
<feature type="transmembrane region" description="Helical" evidence="1">
    <location>
        <begin position="119"/>
        <end position="136"/>
    </location>
</feature>
<evidence type="ECO:0000313" key="3">
    <source>
        <dbReference type="EMBL" id="SHE76121.1"/>
    </source>
</evidence>
<reference evidence="4" key="2">
    <citation type="submission" date="2016-01" db="EMBL/GenBank/DDBJ databases">
        <authorList>
            <person name="Poehlein A."/>
            <person name="Schlien K."/>
            <person name="Gottschalk G."/>
            <person name="Buckel W."/>
            <person name="Daniel R."/>
        </authorList>
    </citation>
    <scope>NUCLEOTIDE SEQUENCE [LARGE SCALE GENOMIC DNA]</scope>
    <source>
        <strain evidence="4">X2</strain>
    </source>
</reference>
<reference evidence="2 4" key="1">
    <citation type="journal article" date="2016" name="Genome Announc.">
        <title>Complete Genome Sequence of the Amino Acid-Fermenting Clostridium propionicum X2 (DSM 1682).</title>
        <authorList>
            <person name="Poehlein A."/>
            <person name="Schlien K."/>
            <person name="Chowdhury N.P."/>
            <person name="Gottschalk G."/>
            <person name="Buckel W."/>
            <person name="Daniel R."/>
        </authorList>
    </citation>
    <scope>NUCLEOTIDE SEQUENCE [LARGE SCALE GENOMIC DNA]</scope>
    <source>
        <strain evidence="2 4">X2</strain>
    </source>
</reference>
<keyword evidence="4" id="KW-1185">Reference proteome</keyword>
<evidence type="ECO:0000256" key="1">
    <source>
        <dbReference type="SAM" id="Phobius"/>
    </source>
</evidence>
<sequence length="151" mass="16277">MYIFFSLLAGCLVILCISINGRLAIKVGLIQAGITNYLVGLICSIVYFIITSNGLPIDFLYSSIPFYYFLGGVVGSVIMLLNSIIINNLSAVYVTVLVFIGQLSIGVFIDYLQAGDLPVGKVIGGMLILAGLNVYIKGGERTDLTHDKMEV</sequence>
<dbReference type="Proteomes" id="UP000184204">
    <property type="component" value="Unassembled WGS sequence"/>
</dbReference>
<keyword evidence="1" id="KW-0812">Transmembrane</keyword>